<sequence length="215" mass="24354">MARKTREEAEQTRQLLLDAAEQLFSEQGVSRTTLAEIATAAGLTRGAVYWHFQNKLDLYRAMLDRVSPSFDDMREQLLLVANTDPAQALWQHSHRLLALIEHNPQVRRILLILFMRSEHVGELAPIHEECVAHMHEARGMLSQVVRAAKERGQTYDCVDPDEVAVALQSLHDGLMNRLLVEMPCPDATLAASRLLQYLYRGIFLPPVMEQLTTCG</sequence>
<evidence type="ECO:0000259" key="6">
    <source>
        <dbReference type="PROSITE" id="PS50977"/>
    </source>
</evidence>
<evidence type="ECO:0000313" key="8">
    <source>
        <dbReference type="Proteomes" id="UP000178776"/>
    </source>
</evidence>
<dbReference type="Gene3D" id="1.10.357.10">
    <property type="entry name" value="Tetracycline Repressor, domain 2"/>
    <property type="match status" value="1"/>
</dbReference>
<dbReference type="GeneID" id="68842170"/>
<dbReference type="SUPFAM" id="SSF46689">
    <property type="entry name" value="Homeodomain-like"/>
    <property type="match status" value="1"/>
</dbReference>
<dbReference type="InterPro" id="IPR009057">
    <property type="entry name" value="Homeodomain-like_sf"/>
</dbReference>
<dbReference type="InterPro" id="IPR023772">
    <property type="entry name" value="DNA-bd_HTH_TetR-type_CS"/>
</dbReference>
<dbReference type="RefSeq" id="WP_070980159.1">
    <property type="nucleotide sequence ID" value="NZ_CP017707.1"/>
</dbReference>
<dbReference type="PROSITE" id="PS01081">
    <property type="entry name" value="HTH_TETR_1"/>
    <property type="match status" value="1"/>
</dbReference>
<dbReference type="PANTHER" id="PTHR30055">
    <property type="entry name" value="HTH-TYPE TRANSCRIPTIONAL REGULATOR RUTR"/>
    <property type="match status" value="1"/>
</dbReference>
<reference evidence="7 8" key="1">
    <citation type="submission" date="2016-10" db="EMBL/GenBank/DDBJ databases">
        <title>Chromobacterium muskegensis sp. nov., an insecticidal bacterium isolated from Sphagnum bogs.</title>
        <authorList>
            <person name="Sparks M.E."/>
            <person name="Blackburn M.B."/>
            <person name="Gundersen-Rindal D.E."/>
            <person name="Mitchell A."/>
            <person name="Farrar R."/>
            <person name="Kuhar D."/>
        </authorList>
    </citation>
    <scope>NUCLEOTIDE SEQUENCE [LARGE SCALE GENOMIC DNA]</scope>
    <source>
        <strain evidence="7 8">21-1</strain>
    </source>
</reference>
<evidence type="ECO:0000313" key="7">
    <source>
        <dbReference type="EMBL" id="AOZ50857.1"/>
    </source>
</evidence>
<dbReference type="InterPro" id="IPR001647">
    <property type="entry name" value="HTH_TetR"/>
</dbReference>
<evidence type="ECO:0000256" key="5">
    <source>
        <dbReference type="PROSITE-ProRule" id="PRU00335"/>
    </source>
</evidence>
<gene>
    <name evidence="7" type="ORF">BKX93_13215</name>
</gene>
<name>A0A1D9LHY9_9NEIS</name>
<dbReference type="EMBL" id="CP017707">
    <property type="protein sequence ID" value="AOZ50857.1"/>
    <property type="molecule type" value="Genomic_DNA"/>
</dbReference>
<dbReference type="InterPro" id="IPR050109">
    <property type="entry name" value="HTH-type_TetR-like_transc_reg"/>
</dbReference>
<dbReference type="Pfam" id="PF13977">
    <property type="entry name" value="TetR_C_6"/>
    <property type="match status" value="1"/>
</dbReference>
<accession>A0A1D9LHY9</accession>
<evidence type="ECO:0000256" key="2">
    <source>
        <dbReference type="ARBA" id="ARBA00023015"/>
    </source>
</evidence>
<dbReference type="Pfam" id="PF00440">
    <property type="entry name" value="TetR_N"/>
    <property type="match status" value="1"/>
</dbReference>
<feature type="DNA-binding region" description="H-T-H motif" evidence="5">
    <location>
        <begin position="33"/>
        <end position="52"/>
    </location>
</feature>
<organism evidence="7 8">
    <name type="scientific">Chromobacterium vaccinii</name>
    <dbReference type="NCBI Taxonomy" id="1108595"/>
    <lineage>
        <taxon>Bacteria</taxon>
        <taxon>Pseudomonadati</taxon>
        <taxon>Pseudomonadota</taxon>
        <taxon>Betaproteobacteria</taxon>
        <taxon>Neisseriales</taxon>
        <taxon>Chromobacteriaceae</taxon>
        <taxon>Chromobacterium</taxon>
    </lineage>
</organism>
<dbReference type="PANTHER" id="PTHR30055:SF240">
    <property type="entry name" value="HTH-TYPE TRANSCRIPTIONAL REGULATOR ACRR"/>
    <property type="match status" value="1"/>
</dbReference>
<keyword evidence="3 5" id="KW-0238">DNA-binding</keyword>
<evidence type="ECO:0000256" key="1">
    <source>
        <dbReference type="ARBA" id="ARBA00022491"/>
    </source>
</evidence>
<proteinExistence type="predicted"/>
<feature type="domain" description="HTH tetR-type" evidence="6">
    <location>
        <begin position="10"/>
        <end position="70"/>
    </location>
</feature>
<keyword evidence="2" id="KW-0805">Transcription regulation</keyword>
<dbReference type="InterPro" id="IPR039538">
    <property type="entry name" value="BetI_C"/>
</dbReference>
<dbReference type="SUPFAM" id="SSF48498">
    <property type="entry name" value="Tetracyclin repressor-like, C-terminal domain"/>
    <property type="match status" value="1"/>
</dbReference>
<dbReference type="STRING" id="1108595.BKX93_13215"/>
<dbReference type="GO" id="GO:0003700">
    <property type="term" value="F:DNA-binding transcription factor activity"/>
    <property type="evidence" value="ECO:0007669"/>
    <property type="project" value="TreeGrafter"/>
</dbReference>
<dbReference type="KEGG" id="cvc:BKX93_13215"/>
<dbReference type="AlphaFoldDB" id="A0A1D9LHY9"/>
<dbReference type="PRINTS" id="PR00455">
    <property type="entry name" value="HTHTETR"/>
</dbReference>
<evidence type="ECO:0000256" key="3">
    <source>
        <dbReference type="ARBA" id="ARBA00023125"/>
    </source>
</evidence>
<dbReference type="GO" id="GO:0000976">
    <property type="term" value="F:transcription cis-regulatory region binding"/>
    <property type="evidence" value="ECO:0007669"/>
    <property type="project" value="TreeGrafter"/>
</dbReference>
<evidence type="ECO:0000256" key="4">
    <source>
        <dbReference type="ARBA" id="ARBA00023163"/>
    </source>
</evidence>
<dbReference type="Proteomes" id="UP000178776">
    <property type="component" value="Chromosome"/>
</dbReference>
<dbReference type="InterPro" id="IPR036271">
    <property type="entry name" value="Tet_transcr_reg_TetR-rel_C_sf"/>
</dbReference>
<keyword evidence="4" id="KW-0804">Transcription</keyword>
<dbReference type="PROSITE" id="PS50977">
    <property type="entry name" value="HTH_TETR_2"/>
    <property type="match status" value="1"/>
</dbReference>
<keyword evidence="1" id="KW-0678">Repressor</keyword>
<protein>
    <submittedName>
        <fullName evidence="7">TetR family transcriptional regulator</fullName>
    </submittedName>
</protein>